<accession>A0A0D6JA49</accession>
<protein>
    <submittedName>
        <fullName evidence="12">Cyclic nucleotide-binding protein</fullName>
    </submittedName>
</protein>
<evidence type="ECO:0000256" key="3">
    <source>
        <dbReference type="ARBA" id="ARBA00022692"/>
    </source>
</evidence>
<organism evidence="12 13">
    <name type="scientific">Candidatus Filomicrobium marinum</name>
    <dbReference type="NCBI Taxonomy" id="1608628"/>
    <lineage>
        <taxon>Bacteria</taxon>
        <taxon>Pseudomonadati</taxon>
        <taxon>Pseudomonadota</taxon>
        <taxon>Alphaproteobacteria</taxon>
        <taxon>Hyphomicrobiales</taxon>
        <taxon>Hyphomicrobiaceae</taxon>
        <taxon>Filomicrobium</taxon>
    </lineage>
</organism>
<dbReference type="EMBL" id="LN829119">
    <property type="protein sequence ID" value="CPR15359.1"/>
    <property type="molecule type" value="Genomic_DNA"/>
</dbReference>
<keyword evidence="7 9" id="KW-0443">Lipid metabolism</keyword>
<evidence type="ECO:0000313" key="13">
    <source>
        <dbReference type="Proteomes" id="UP000033187"/>
    </source>
</evidence>
<evidence type="ECO:0000259" key="10">
    <source>
        <dbReference type="PROSITE" id="PS50042"/>
    </source>
</evidence>
<dbReference type="Gene3D" id="2.60.120.10">
    <property type="entry name" value="Jelly Rolls"/>
    <property type="match status" value="1"/>
</dbReference>
<dbReference type="CDD" id="cd00038">
    <property type="entry name" value="CAP_ED"/>
    <property type="match status" value="1"/>
</dbReference>
<dbReference type="GO" id="GO:0016042">
    <property type="term" value="P:lipid catabolic process"/>
    <property type="evidence" value="ECO:0007669"/>
    <property type="project" value="UniProtKB-UniRule"/>
</dbReference>
<comment type="similarity">
    <text evidence="2">Belongs to the NTE family.</text>
</comment>
<proteinExistence type="inferred from homology"/>
<keyword evidence="5 9" id="KW-0442">Lipid degradation</keyword>
<dbReference type="AlphaFoldDB" id="A0A0D6JA49"/>
<dbReference type="PANTHER" id="PTHR14226:SF29">
    <property type="entry name" value="NEUROPATHY TARGET ESTERASE SWS"/>
    <property type="match status" value="1"/>
</dbReference>
<feature type="active site" description="Nucleophile" evidence="9">
    <location>
        <position position="355"/>
    </location>
</feature>
<feature type="active site" description="Proton acceptor" evidence="9">
    <location>
        <position position="470"/>
    </location>
</feature>
<dbReference type="InterPro" id="IPR014710">
    <property type="entry name" value="RmlC-like_jellyroll"/>
</dbReference>
<dbReference type="KEGG" id="fiy:BN1229_v1_0323"/>
<dbReference type="PROSITE" id="PS50042">
    <property type="entry name" value="CNMP_BINDING_3"/>
    <property type="match status" value="1"/>
</dbReference>
<dbReference type="Proteomes" id="UP000033187">
    <property type="component" value="Chromosome 1"/>
</dbReference>
<feature type="domain" description="PNPLA" evidence="11">
    <location>
        <begin position="322"/>
        <end position="483"/>
    </location>
</feature>
<keyword evidence="4 9" id="KW-0378">Hydrolase</keyword>
<reference evidence="13" key="1">
    <citation type="submission" date="2015-02" db="EMBL/GenBank/DDBJ databases">
        <authorList>
            <person name="Chooi Y.-H."/>
        </authorList>
    </citation>
    <scope>NUCLEOTIDE SEQUENCE [LARGE SCALE GENOMIC DNA]</scope>
    <source>
        <strain evidence="13">strain Y</strain>
    </source>
</reference>
<dbReference type="PROSITE" id="PS00888">
    <property type="entry name" value="CNMP_BINDING_1"/>
    <property type="match status" value="1"/>
</dbReference>
<dbReference type="SUPFAM" id="SSF51206">
    <property type="entry name" value="cAMP-binding domain-like"/>
    <property type="match status" value="1"/>
</dbReference>
<keyword evidence="13" id="KW-1185">Reference proteome</keyword>
<dbReference type="Gene3D" id="3.40.1090.10">
    <property type="entry name" value="Cytosolic phospholipase A2 catalytic domain"/>
    <property type="match status" value="2"/>
</dbReference>
<gene>
    <name evidence="12" type="ORF">YBN1229_v1_0323</name>
</gene>
<keyword evidence="6" id="KW-1133">Transmembrane helix</keyword>
<dbReference type="KEGG" id="fil:BN1229_v1_0318"/>
<evidence type="ECO:0000313" key="12">
    <source>
        <dbReference type="EMBL" id="CPR15359.1"/>
    </source>
</evidence>
<evidence type="ECO:0000259" key="11">
    <source>
        <dbReference type="PROSITE" id="PS51635"/>
    </source>
</evidence>
<dbReference type="InterPro" id="IPR018488">
    <property type="entry name" value="cNMP-bd_CS"/>
</dbReference>
<dbReference type="PROSITE" id="PS51635">
    <property type="entry name" value="PNPLA"/>
    <property type="match status" value="1"/>
</dbReference>
<sequence length="596" mass="65035">MAMPSEPDLSQIEVFEELSAAERMQLEHRLSSMTVPRGTLLIREGEEADALYIVVSGRFAVIRDGEASIIAEIGVGQPIGEIAFFGGGRRTANVRAQRDSIVLVLTRADFAELAGQLPSIWQSVAKALATRLARTTIGRCVDRYAAPQTIAVCRAGAGPVSPQFIAGLREYFAGARDTLILDHGRAVDAIKADETFATSAETGWFNDLERRYRRIFYVCDHELTAWSEKALRQADHVLLIGEAAVTESAARTPNALERVVTSLHDSCNVRLVLLHSKRDAVAGTPLWLDPRRWIDAHHHLVLGDKSDFGRLMRFIDGEALGLVACGGGALTAAHIGMYQALLEAGYTFDIMGGTSGGAAMTAAFALGVSPADIDQLTHDIFVKRKAMGRWTWPRYSLLDQEVFEAALVEHFSCEDVRDLWTPYFAVATNLSRNTVEIIRSGPLWAAVRASSAIPALLPPMYTPEGEMLVDGCLIENVPLAAMRKIKTGPNVVLDLQVPNVGTRYNGDVALPSRLGLIGGMLWPGLAKSWPKAPGPQAVLMRSLMRETQDIAADLLPGDRLLSFAVPTDASLLDWSRHSELRWAAYEFARDALAAER</sequence>
<keyword evidence="8" id="KW-0472">Membrane</keyword>
<dbReference type="OrthoDB" id="5290098at2"/>
<dbReference type="InterPro" id="IPR016035">
    <property type="entry name" value="Acyl_Trfase/lysoPLipase"/>
</dbReference>
<evidence type="ECO:0000256" key="8">
    <source>
        <dbReference type="ARBA" id="ARBA00023136"/>
    </source>
</evidence>
<dbReference type="Pfam" id="PF24179">
    <property type="entry name" value="NTE_Ploop"/>
    <property type="match status" value="1"/>
</dbReference>
<evidence type="ECO:0000256" key="9">
    <source>
        <dbReference type="PROSITE-ProRule" id="PRU01161"/>
    </source>
</evidence>
<dbReference type="PANTHER" id="PTHR14226">
    <property type="entry name" value="NEUROPATHY TARGET ESTERASE/SWISS CHEESE D.MELANOGASTER"/>
    <property type="match status" value="1"/>
</dbReference>
<dbReference type="GO" id="GO:0004622">
    <property type="term" value="F:phosphatidylcholine lysophospholipase activity"/>
    <property type="evidence" value="ECO:0007669"/>
    <property type="project" value="UniProtKB-ARBA"/>
</dbReference>
<comment type="subcellular location">
    <subcellularLocation>
        <location evidence="1">Membrane</location>
    </subcellularLocation>
</comment>
<feature type="domain" description="Cyclic nucleotide-binding" evidence="10">
    <location>
        <begin position="14"/>
        <end position="131"/>
    </location>
</feature>
<evidence type="ECO:0000256" key="7">
    <source>
        <dbReference type="ARBA" id="ARBA00023098"/>
    </source>
</evidence>
<dbReference type="SUPFAM" id="SSF52151">
    <property type="entry name" value="FabD/lysophospholipase-like"/>
    <property type="match status" value="1"/>
</dbReference>
<dbReference type="InterPro" id="IPR018490">
    <property type="entry name" value="cNMP-bd_dom_sf"/>
</dbReference>
<dbReference type="InterPro" id="IPR000595">
    <property type="entry name" value="cNMP-bd_dom"/>
</dbReference>
<dbReference type="GO" id="GO:0016020">
    <property type="term" value="C:membrane"/>
    <property type="evidence" value="ECO:0007669"/>
    <property type="project" value="UniProtKB-SubCell"/>
</dbReference>
<evidence type="ECO:0000256" key="6">
    <source>
        <dbReference type="ARBA" id="ARBA00022989"/>
    </source>
</evidence>
<dbReference type="Pfam" id="PF01734">
    <property type="entry name" value="Patatin"/>
    <property type="match status" value="1"/>
</dbReference>
<keyword evidence="3" id="KW-0812">Transmembrane</keyword>
<evidence type="ECO:0000256" key="4">
    <source>
        <dbReference type="ARBA" id="ARBA00022801"/>
    </source>
</evidence>
<dbReference type="RefSeq" id="WP_052743601.1">
    <property type="nucleotide sequence ID" value="NZ_LN829118.1"/>
</dbReference>
<dbReference type="InterPro" id="IPR050301">
    <property type="entry name" value="NTE"/>
</dbReference>
<dbReference type="InterPro" id="IPR056556">
    <property type="entry name" value="NTE1_P-loop_dom"/>
</dbReference>
<evidence type="ECO:0000256" key="2">
    <source>
        <dbReference type="ARBA" id="ARBA00006636"/>
    </source>
</evidence>
<dbReference type="InterPro" id="IPR002641">
    <property type="entry name" value="PNPLA_dom"/>
</dbReference>
<evidence type="ECO:0000256" key="1">
    <source>
        <dbReference type="ARBA" id="ARBA00004370"/>
    </source>
</evidence>
<comment type="caution">
    <text evidence="9">Lacks conserved residue(s) required for the propagation of feature annotation.</text>
</comment>
<dbReference type="SMART" id="SM00100">
    <property type="entry name" value="cNMP"/>
    <property type="match status" value="1"/>
</dbReference>
<feature type="short sequence motif" description="GXSXG" evidence="9">
    <location>
        <begin position="353"/>
        <end position="357"/>
    </location>
</feature>
<dbReference type="Pfam" id="PF00027">
    <property type="entry name" value="cNMP_binding"/>
    <property type="match status" value="1"/>
</dbReference>
<evidence type="ECO:0000256" key="5">
    <source>
        <dbReference type="ARBA" id="ARBA00022963"/>
    </source>
</evidence>
<name>A0A0D6JA49_9HYPH</name>